<dbReference type="AlphaFoldDB" id="X1F4E3"/>
<organism evidence="1">
    <name type="scientific">marine sediment metagenome</name>
    <dbReference type="NCBI Taxonomy" id="412755"/>
    <lineage>
        <taxon>unclassified sequences</taxon>
        <taxon>metagenomes</taxon>
        <taxon>ecological metagenomes</taxon>
    </lineage>
</organism>
<proteinExistence type="predicted"/>
<evidence type="ECO:0000313" key="1">
    <source>
        <dbReference type="EMBL" id="GAH40466.1"/>
    </source>
</evidence>
<dbReference type="EMBL" id="BARU01015121">
    <property type="protein sequence ID" value="GAH40466.1"/>
    <property type="molecule type" value="Genomic_DNA"/>
</dbReference>
<protein>
    <submittedName>
        <fullName evidence="1">Uncharacterized protein</fullName>
    </submittedName>
</protein>
<comment type="caution">
    <text evidence="1">The sequence shown here is derived from an EMBL/GenBank/DDBJ whole genome shotgun (WGS) entry which is preliminary data.</text>
</comment>
<accession>X1F4E3</accession>
<gene>
    <name evidence="1" type="ORF">S03H2_26230</name>
</gene>
<reference evidence="1" key="1">
    <citation type="journal article" date="2014" name="Front. Microbiol.">
        <title>High frequency of phylogenetically diverse reductive dehalogenase-homologous genes in deep subseafloor sedimentary metagenomes.</title>
        <authorList>
            <person name="Kawai M."/>
            <person name="Futagami T."/>
            <person name="Toyoda A."/>
            <person name="Takaki Y."/>
            <person name="Nishi S."/>
            <person name="Hori S."/>
            <person name="Arai W."/>
            <person name="Tsubouchi T."/>
            <person name="Morono Y."/>
            <person name="Uchiyama I."/>
            <person name="Ito T."/>
            <person name="Fujiyama A."/>
            <person name="Inagaki F."/>
            <person name="Takami H."/>
        </authorList>
    </citation>
    <scope>NUCLEOTIDE SEQUENCE</scope>
    <source>
        <strain evidence="1">Expedition CK06-06</strain>
    </source>
</reference>
<sequence>MLFMLRHPGLGWLPFILPHEHRVHLTSLWLHQSLLFKPVEVAAEPATPAAITPNFGTGGSGTVH</sequence>
<name>X1F4E3_9ZZZZ</name>